<feature type="region of interest" description="Disordered" evidence="1">
    <location>
        <begin position="187"/>
        <end position="216"/>
    </location>
</feature>
<dbReference type="InterPro" id="IPR001584">
    <property type="entry name" value="Integrase_cat-core"/>
</dbReference>
<dbReference type="RefSeq" id="XP_026742898.1">
    <property type="nucleotide sequence ID" value="XM_026887097.1"/>
</dbReference>
<dbReference type="Gene3D" id="3.10.10.10">
    <property type="entry name" value="HIV Type 1 Reverse Transcriptase, subunit A, domain 1"/>
    <property type="match status" value="1"/>
</dbReference>
<organism evidence="3 4">
    <name type="scientific">Trichoplusia ni</name>
    <name type="common">Cabbage looper</name>
    <dbReference type="NCBI Taxonomy" id="7111"/>
    <lineage>
        <taxon>Eukaryota</taxon>
        <taxon>Metazoa</taxon>
        <taxon>Ecdysozoa</taxon>
        <taxon>Arthropoda</taxon>
        <taxon>Hexapoda</taxon>
        <taxon>Insecta</taxon>
        <taxon>Pterygota</taxon>
        <taxon>Neoptera</taxon>
        <taxon>Endopterygota</taxon>
        <taxon>Lepidoptera</taxon>
        <taxon>Glossata</taxon>
        <taxon>Ditrysia</taxon>
        <taxon>Noctuoidea</taxon>
        <taxon>Noctuidae</taxon>
        <taxon>Plusiinae</taxon>
        <taxon>Trichoplusia</taxon>
    </lineage>
</organism>
<dbReference type="GeneID" id="113504680"/>
<feature type="region of interest" description="Disordered" evidence="1">
    <location>
        <begin position="1854"/>
        <end position="1873"/>
    </location>
</feature>
<dbReference type="PROSITE" id="PS50994">
    <property type="entry name" value="INTEGRASE"/>
    <property type="match status" value="1"/>
</dbReference>
<dbReference type="Pfam" id="PF03564">
    <property type="entry name" value="DUF1759"/>
    <property type="match status" value="1"/>
</dbReference>
<dbReference type="GO" id="GO:0071897">
    <property type="term" value="P:DNA biosynthetic process"/>
    <property type="evidence" value="ECO:0007669"/>
    <property type="project" value="UniProtKB-ARBA"/>
</dbReference>
<feature type="compositionally biased region" description="Basic and acidic residues" evidence="1">
    <location>
        <begin position="1863"/>
        <end position="1873"/>
    </location>
</feature>
<dbReference type="InterPro" id="IPR012337">
    <property type="entry name" value="RNaseH-like_sf"/>
</dbReference>
<feature type="compositionally biased region" description="Basic and acidic residues" evidence="1">
    <location>
        <begin position="199"/>
        <end position="209"/>
    </location>
</feature>
<feature type="region of interest" description="Disordered" evidence="1">
    <location>
        <begin position="1"/>
        <end position="125"/>
    </location>
</feature>
<dbReference type="CDD" id="cd01644">
    <property type="entry name" value="RT_pepA17"/>
    <property type="match status" value="1"/>
</dbReference>
<gene>
    <name evidence="4" type="primary">LOC113504680</name>
</gene>
<dbReference type="InterPro" id="IPR043502">
    <property type="entry name" value="DNA/RNA_pol_sf"/>
</dbReference>
<dbReference type="PANTHER" id="PTHR47331:SF1">
    <property type="entry name" value="GAG-LIKE PROTEIN"/>
    <property type="match status" value="1"/>
</dbReference>
<dbReference type="GO" id="GO:0015074">
    <property type="term" value="P:DNA integration"/>
    <property type="evidence" value="ECO:0007669"/>
    <property type="project" value="InterPro"/>
</dbReference>
<dbReference type="InterPro" id="IPR008042">
    <property type="entry name" value="Retrotrans_Pao"/>
</dbReference>
<dbReference type="GO" id="GO:0003676">
    <property type="term" value="F:nucleic acid binding"/>
    <property type="evidence" value="ECO:0007669"/>
    <property type="project" value="InterPro"/>
</dbReference>
<dbReference type="SUPFAM" id="SSF53098">
    <property type="entry name" value="Ribonuclease H-like"/>
    <property type="match status" value="1"/>
</dbReference>
<accession>A0A7E5WQ76</accession>
<dbReference type="Gene3D" id="3.30.420.10">
    <property type="entry name" value="Ribonuclease H-like superfamily/Ribonuclease H"/>
    <property type="match status" value="1"/>
</dbReference>
<dbReference type="InterPro" id="IPR040676">
    <property type="entry name" value="DUF5641"/>
</dbReference>
<feature type="compositionally biased region" description="Basic and acidic residues" evidence="1">
    <location>
        <begin position="1"/>
        <end position="11"/>
    </location>
</feature>
<dbReference type="InterPro" id="IPR005312">
    <property type="entry name" value="DUF1759"/>
</dbReference>
<feature type="region of interest" description="Disordered" evidence="1">
    <location>
        <begin position="427"/>
        <end position="446"/>
    </location>
</feature>
<dbReference type="PANTHER" id="PTHR47331">
    <property type="entry name" value="PHD-TYPE DOMAIN-CONTAINING PROTEIN"/>
    <property type="match status" value="1"/>
</dbReference>
<feature type="compositionally biased region" description="Low complexity" evidence="1">
    <location>
        <begin position="31"/>
        <end position="75"/>
    </location>
</feature>
<feature type="compositionally biased region" description="Basic and acidic residues" evidence="1">
    <location>
        <begin position="433"/>
        <end position="446"/>
    </location>
</feature>
<dbReference type="InterPro" id="IPR043128">
    <property type="entry name" value="Rev_trsase/Diguanyl_cyclase"/>
</dbReference>
<protein>
    <submittedName>
        <fullName evidence="4">Uncharacterized protein LOC113504680</fullName>
    </submittedName>
</protein>
<dbReference type="Pfam" id="PF05380">
    <property type="entry name" value="Peptidase_A17"/>
    <property type="match status" value="1"/>
</dbReference>
<dbReference type="OrthoDB" id="7491853at2759"/>
<dbReference type="InterPro" id="IPR036397">
    <property type="entry name" value="RNaseH_sf"/>
</dbReference>
<proteinExistence type="predicted"/>
<feature type="domain" description="Integrase catalytic" evidence="2">
    <location>
        <begin position="1555"/>
        <end position="1740"/>
    </location>
</feature>
<evidence type="ECO:0000259" key="2">
    <source>
        <dbReference type="PROSITE" id="PS50994"/>
    </source>
</evidence>
<dbReference type="Gene3D" id="3.30.70.270">
    <property type="match status" value="1"/>
</dbReference>
<reference evidence="4" key="1">
    <citation type="submission" date="2025-08" db="UniProtKB">
        <authorList>
            <consortium name="RefSeq"/>
        </authorList>
    </citation>
    <scope>IDENTIFICATION</scope>
</reference>
<evidence type="ECO:0000313" key="4">
    <source>
        <dbReference type="RefSeq" id="XP_026742898.1"/>
    </source>
</evidence>
<dbReference type="Pfam" id="PF18701">
    <property type="entry name" value="DUF5641"/>
    <property type="match status" value="1"/>
</dbReference>
<name>A0A7E5WQ76_TRINI</name>
<dbReference type="InParanoid" id="A0A7E5WQ76"/>
<dbReference type="GO" id="GO:0042575">
    <property type="term" value="C:DNA polymerase complex"/>
    <property type="evidence" value="ECO:0007669"/>
    <property type="project" value="UniProtKB-ARBA"/>
</dbReference>
<evidence type="ECO:0000256" key="1">
    <source>
        <dbReference type="SAM" id="MobiDB-lite"/>
    </source>
</evidence>
<evidence type="ECO:0000313" key="3">
    <source>
        <dbReference type="Proteomes" id="UP000322000"/>
    </source>
</evidence>
<dbReference type="Proteomes" id="UP000322000">
    <property type="component" value="Chromosome 22"/>
</dbReference>
<dbReference type="SUPFAM" id="SSF56672">
    <property type="entry name" value="DNA/RNA polymerases"/>
    <property type="match status" value="1"/>
</dbReference>
<dbReference type="KEGG" id="tnl:113504680"/>
<keyword evidence="3" id="KW-1185">Reference proteome</keyword>
<sequence length="1873" mass="211128">MPVTRSQKDVPLRPPSRPLDAAAPTSGPEGATSATAPAKAPSSEATTSSGTTATEYTTTTEATMETATTAASERSTAAKKANKKTPEEALGKGLPGSSATLKPMGVGRRARSTKTTSSSARRKELAAREELARLELEQAQAAARLARIRLELTQCEDEDSMEEDEDLEEERTAHVKNWIETSVLHETTKTADVDPGQRPAEDQKVKPEEEASAGGAFNGIQALTAALKEAFSSREGATGQPKYIHELPYFDGNSSEWMAFKVVYEDTAHMFSNVQNMARLRRALKGNAREAIRSLLYSEASAEEVMQALKRRFGRPDALILAELEKVKTLARISENPREICVFASQVNNSVAAIKGLKKPQYLHSPEIVKCIVEKLPTVLKFRWYDYTAATDDGEFSDLNLISRFLNQEADKCGAFAALEERNRKTVKHASHVTRDSQEREPRRTERKCPMCEGEHALLECRKFQKSSVQDRWAAVKRSGVCFKCLQGRHRKEMCRKPPCKTCKRWHHHLLHAEAQEEASSSKDATEAAAVMAAVNTVSSTRAYLKMVPVEVYGTKGSKKILALMDEGSTVTLLDQKVAEEVGAHGRREELTIETVGGRLIQKKDSQLLDLAVKGVHQGAKKILRGVRTMEGLKLAPQFLEKGRIERCKHLTKLSDALYYEGERPQLLIGQDNWELIVSREVRKGKPGEPVASRTGLGWVLHGTDSGAIKRVQFINTCLTVSSPEEEMHQVIKDHFAIEALGVQPRRPSTDAEGQAIAILEKTCRRLEDGRFEAGLLWRNPEERMPDSYTSAKNRLANIEKKIDKDPQLKEEYGRQMEHLLDSGYAEEAPAQPEDTKKKWYLPHFAVVHPLKKKIRIVFDAAAKSGGKSLNDALLPGPDLLQSLFGVLLRFRQGPLAVAADIKEMFLQVRIRPEDRDSLRFLWRGDRRDVSPKEYRMTSVIFGATSSPSTAIYVKNRNAADFQEEYPEAARAIELNHYMDDYLHSFHTEEDLRRVTAQVDFIHKKAGFELRGWASNQPELLHRVRTEMTEKVEVNLGEKEEKTLGLRWFTEKDSIGFRANLRNTPEEIARGFKVPTKREVTSAVMSTFDPLGLASPVLIQGKKLLQNIWRSGIGWDEEIADQDHETWKVYLEKMKLLQGLQIPRCLAPRSTEGELHTFTDASETAYAAAVYWRAQESDGTYLVNLVAAKVRVTPLKPVSVPRLELQAALLGSRLAHAVEEEMDLKASKKTFWTDSSIVLSWIKTDPRTFKTFVAHRLAEIEDLTKPQDWRWVPTAHNPADDATRDVPDNFDNKHRWYTGPDFLRQEEAHWPAARTFRKETTGEEKSTDVVATASVVSRTPKPERFSSWKRLQRATARVLQFIQLCRPIGRVNACKTDPTWRVIKKKAPGVGRRPTSSKEERRYIPLSPELLEQAEKLLLRESQERSFHEEIRHLQKGKQLEGNSKLKRLDVVLDEDLLRVKGRIDAIQGVSRNFIRPIVLDSKDLIGRLILEDYHRRFNHGNHATVMNEVRQRYWVLGLRSALKTVQHQCQWCRARRGKPGELPTGNLPVERLTHSCPPFTCTGVDYFGPLSVTVARHHEKRWGALFTCLTTRAVHIELVPSLSTDSMLMALRRFAARRGMPKTIYSDNGTNFVGANRELQEALQGMNKEDLTSEAEKIDIQWKFIPPGAPNMGGAWERLVRSIKTALDATLHERHPREEVLHTLLLEAEHTVNSRPLTHLSENPEEEALTPNHFLLGRSCGTARLGHFGDNELVGRHTWKATQRLADHFWQRWLREYLPTLLPRKTRGGTSPTDLRVGDIVLIVDHTLPRDTWPRGRIVQVYPGPDGRTRIVDIGTRGGVLRRPSSRVVLLVPGESPSQEDGATHEGENVGD</sequence>